<evidence type="ECO:0008006" key="3">
    <source>
        <dbReference type="Google" id="ProtNLM"/>
    </source>
</evidence>
<keyword evidence="2" id="KW-1185">Reference proteome</keyword>
<reference evidence="1" key="1">
    <citation type="submission" date="2021-03" db="EMBL/GenBank/DDBJ databases">
        <title>Draft genome sequence of rust myrtle Austropuccinia psidii MF-1, a brazilian biotype.</title>
        <authorList>
            <person name="Quecine M.C."/>
            <person name="Pachon D.M.R."/>
            <person name="Bonatelli M.L."/>
            <person name="Correr F.H."/>
            <person name="Franceschini L.M."/>
            <person name="Leite T.F."/>
            <person name="Margarido G.R.A."/>
            <person name="Almeida C.A."/>
            <person name="Ferrarezi J.A."/>
            <person name="Labate C.A."/>
        </authorList>
    </citation>
    <scope>NUCLEOTIDE SEQUENCE</scope>
    <source>
        <strain evidence="1">MF-1</strain>
    </source>
</reference>
<evidence type="ECO:0000313" key="1">
    <source>
        <dbReference type="EMBL" id="MBW0470224.1"/>
    </source>
</evidence>
<evidence type="ECO:0000313" key="2">
    <source>
        <dbReference type="Proteomes" id="UP000765509"/>
    </source>
</evidence>
<protein>
    <recommendedName>
        <fullName evidence="3">DUF4219 domain-containing protein</fullName>
    </recommendedName>
</protein>
<organism evidence="1 2">
    <name type="scientific">Austropuccinia psidii MF-1</name>
    <dbReference type="NCBI Taxonomy" id="1389203"/>
    <lineage>
        <taxon>Eukaryota</taxon>
        <taxon>Fungi</taxon>
        <taxon>Dikarya</taxon>
        <taxon>Basidiomycota</taxon>
        <taxon>Pucciniomycotina</taxon>
        <taxon>Pucciniomycetes</taxon>
        <taxon>Pucciniales</taxon>
        <taxon>Sphaerophragmiaceae</taxon>
        <taxon>Austropuccinia</taxon>
    </lineage>
</organism>
<dbReference type="EMBL" id="AVOT02002403">
    <property type="protein sequence ID" value="MBW0470224.1"/>
    <property type="molecule type" value="Genomic_DNA"/>
</dbReference>
<accession>A0A9Q3BRN6</accession>
<gene>
    <name evidence="1" type="ORF">O181_009939</name>
</gene>
<dbReference type="AlphaFoldDB" id="A0A9Q3BRN6"/>
<proteinExistence type="predicted"/>
<dbReference type="Proteomes" id="UP000765509">
    <property type="component" value="Unassembled WGS sequence"/>
</dbReference>
<sequence length="115" mass="13181">MNNNDQSNGLQKIIPILTDNNYLEWKLRMIIFLKQRRLYQYCLKQCVPGDGETQTPAVEAKVVDANVEACGIITNFLDSRMFSALITSEEITQNSFLLWNKVNERFASSLFNSKA</sequence>
<dbReference type="OrthoDB" id="7691805at2759"/>
<name>A0A9Q3BRN6_9BASI</name>
<comment type="caution">
    <text evidence="1">The sequence shown here is derived from an EMBL/GenBank/DDBJ whole genome shotgun (WGS) entry which is preliminary data.</text>
</comment>